<reference evidence="4 5" key="1">
    <citation type="journal article" date="2006" name="Nature">
        <title>Global trends of whole-genome duplications revealed by the ciliate Paramecium tetraurelia.</title>
        <authorList>
            <consortium name="Genoscope"/>
            <person name="Aury J.-M."/>
            <person name="Jaillon O."/>
            <person name="Duret L."/>
            <person name="Noel B."/>
            <person name="Jubin C."/>
            <person name="Porcel B.M."/>
            <person name="Segurens B."/>
            <person name="Daubin V."/>
            <person name="Anthouard V."/>
            <person name="Aiach N."/>
            <person name="Arnaiz O."/>
            <person name="Billaut A."/>
            <person name="Beisson J."/>
            <person name="Blanc I."/>
            <person name="Bouhouche K."/>
            <person name="Camara F."/>
            <person name="Duharcourt S."/>
            <person name="Guigo R."/>
            <person name="Gogendeau D."/>
            <person name="Katinka M."/>
            <person name="Keller A.-M."/>
            <person name="Kissmehl R."/>
            <person name="Klotz C."/>
            <person name="Koll F."/>
            <person name="Le Moue A."/>
            <person name="Lepere C."/>
            <person name="Malinsky S."/>
            <person name="Nowacki M."/>
            <person name="Nowak J.K."/>
            <person name="Plattner H."/>
            <person name="Poulain J."/>
            <person name="Ruiz F."/>
            <person name="Serrano V."/>
            <person name="Zagulski M."/>
            <person name="Dessen P."/>
            <person name="Betermier M."/>
            <person name="Weissenbach J."/>
            <person name="Scarpelli C."/>
            <person name="Schachter V."/>
            <person name="Sperling L."/>
            <person name="Meyer E."/>
            <person name="Cohen J."/>
            <person name="Wincker P."/>
        </authorList>
    </citation>
    <scope>NUCLEOTIDE SEQUENCE [LARGE SCALE GENOMIC DNA]</scope>
    <source>
        <strain evidence="4 5">Stock d4-2</strain>
    </source>
</reference>
<keyword evidence="2" id="KW-0131">Cell cycle</keyword>
<gene>
    <name evidence="4" type="ORF">GSPATT00027530001</name>
</gene>
<dbReference type="RefSeq" id="XP_001462574.1">
    <property type="nucleotide sequence ID" value="XM_001462537.1"/>
</dbReference>
<dbReference type="PANTHER" id="PTHR12634:SF8">
    <property type="entry name" value="FIERY MOUNTAIN, ISOFORM D"/>
    <property type="match status" value="1"/>
</dbReference>
<dbReference type="PANTHER" id="PTHR12634">
    <property type="entry name" value="SIT4 YEAST -ASSOCIATING PROTEIN-RELATED"/>
    <property type="match status" value="1"/>
</dbReference>
<protein>
    <recommendedName>
        <fullName evidence="6">FPL domain-containing protein</fullName>
    </recommendedName>
</protein>
<dbReference type="HOGENOM" id="CLU_503885_0_0_1"/>
<feature type="region of interest" description="Disordered" evidence="3">
    <location>
        <begin position="517"/>
        <end position="541"/>
    </location>
</feature>
<dbReference type="GO" id="GO:0019888">
    <property type="term" value="F:protein phosphatase regulator activity"/>
    <property type="evidence" value="ECO:0000318"/>
    <property type="project" value="GO_Central"/>
</dbReference>
<sequence length="541" mass="63774">MIEYLLSMDSDNPKLIRHQFLISEILSYDISILVDYLFEPEPNIPNYQVQEEQRQQLLPLLFQPFQADYLNYTQVGYLTKIFESIIRKRGNSLWSWFDNNQCVLDQLIKHLDVYHVASILSHLITSESTSQDLKSNQHTTKRIQLLLRLHKILLNKVHNYEIVHNCSELLVQVCTTTQQFIQYFDHPEHFYKAACDSQFVEFLNIIIALLQCQPSDEEYHHSKYYSIALHLHRSFSNEYMNFAFNSTLGEISTTLGQFKLSLLTIYHLLLKTENSNLLNLIHHVEIYQTLFKYIIKFEFNNQLQIQFNEITRFIFKTRSLNWIQDQIQKDLFEFISTHNTQTKSIIGKIKYPINRGYFGILSQLSYELEHIIYESPNWNQYKENTLQQLKNIEQNYYFDFNPKSNEVEQISISIKENLQQVSQCKPDSIEVEFNNKQHNSDLEQILQAKIRISFPIKTLLSFSDMSSKGVALQTAYYNGSNAEPSDLELDSFNVTELKKKKICNSQNEYLKESINSNPKQLNEDQNATDEIGMNSIHQKKI</sequence>
<dbReference type="EMBL" id="CT868681">
    <property type="protein sequence ID" value="CAK95201.1"/>
    <property type="molecule type" value="Genomic_DNA"/>
</dbReference>
<evidence type="ECO:0000256" key="3">
    <source>
        <dbReference type="SAM" id="MobiDB-lite"/>
    </source>
</evidence>
<dbReference type="InParanoid" id="A0EIR0"/>
<dbReference type="Proteomes" id="UP000000600">
    <property type="component" value="Unassembled WGS sequence"/>
</dbReference>
<evidence type="ECO:0000313" key="5">
    <source>
        <dbReference type="Proteomes" id="UP000000600"/>
    </source>
</evidence>
<dbReference type="GO" id="GO:0019903">
    <property type="term" value="F:protein phosphatase binding"/>
    <property type="evidence" value="ECO:0007669"/>
    <property type="project" value="InterPro"/>
</dbReference>
<comment type="similarity">
    <text evidence="1">Belongs to the SAPS family.</text>
</comment>
<proteinExistence type="inferred from homology"/>
<dbReference type="OMA" id="KHLDVYH"/>
<dbReference type="KEGG" id="ptm:GSPATT00027530001"/>
<name>A0EIR0_PARTE</name>
<dbReference type="OrthoDB" id="295029at2759"/>
<evidence type="ECO:0000313" key="4">
    <source>
        <dbReference type="EMBL" id="CAK95201.1"/>
    </source>
</evidence>
<keyword evidence="5" id="KW-1185">Reference proteome</keyword>
<dbReference type="InterPro" id="IPR007587">
    <property type="entry name" value="SAPS"/>
</dbReference>
<evidence type="ECO:0000256" key="2">
    <source>
        <dbReference type="ARBA" id="ARBA00023306"/>
    </source>
</evidence>
<dbReference type="AlphaFoldDB" id="A0EIR0"/>
<evidence type="ECO:0008006" key="6">
    <source>
        <dbReference type="Google" id="ProtNLM"/>
    </source>
</evidence>
<dbReference type="GeneID" id="5008699"/>
<organism evidence="4 5">
    <name type="scientific">Paramecium tetraurelia</name>
    <dbReference type="NCBI Taxonomy" id="5888"/>
    <lineage>
        <taxon>Eukaryota</taxon>
        <taxon>Sar</taxon>
        <taxon>Alveolata</taxon>
        <taxon>Ciliophora</taxon>
        <taxon>Intramacronucleata</taxon>
        <taxon>Oligohymenophorea</taxon>
        <taxon>Peniculida</taxon>
        <taxon>Parameciidae</taxon>
        <taxon>Paramecium</taxon>
    </lineage>
</organism>
<evidence type="ECO:0000256" key="1">
    <source>
        <dbReference type="ARBA" id="ARBA00006180"/>
    </source>
</evidence>
<accession>A0EIR0</accession>
<dbReference type="GO" id="GO:0009966">
    <property type="term" value="P:regulation of signal transduction"/>
    <property type="evidence" value="ECO:0000318"/>
    <property type="project" value="GO_Central"/>
</dbReference>